<name>A0AAN8BE93_9TELE</name>
<evidence type="ECO:0000313" key="1">
    <source>
        <dbReference type="EMBL" id="KAK5883625.1"/>
    </source>
</evidence>
<sequence>MAFPSTDNALCPTKEALIQALGLWGPVWPSAAPQTPETAPEPPHHNLLRCQEEHLCDSGEETLLKFSH</sequence>
<proteinExistence type="predicted"/>
<reference evidence="1 2" key="1">
    <citation type="journal article" date="2023" name="Mol. Biol. Evol.">
        <title>Genomics of Secondarily Temperate Adaptation in the Only Non-Antarctic Icefish.</title>
        <authorList>
            <person name="Rivera-Colon A.G."/>
            <person name="Rayamajhi N."/>
            <person name="Minhas B.F."/>
            <person name="Madrigal G."/>
            <person name="Bilyk K.T."/>
            <person name="Yoon V."/>
            <person name="Hune M."/>
            <person name="Gregory S."/>
            <person name="Cheng C.H.C."/>
            <person name="Catchen J.M."/>
        </authorList>
    </citation>
    <scope>NUCLEOTIDE SEQUENCE [LARGE SCALE GENOMIC DNA]</scope>
    <source>
        <strain evidence="1">JC2023a</strain>
    </source>
</reference>
<keyword evidence="2" id="KW-1185">Reference proteome</keyword>
<accession>A0AAN8BE93</accession>
<comment type="caution">
    <text evidence="1">The sequence shown here is derived from an EMBL/GenBank/DDBJ whole genome shotgun (WGS) entry which is preliminary data.</text>
</comment>
<evidence type="ECO:0000313" key="2">
    <source>
        <dbReference type="Proteomes" id="UP001335648"/>
    </source>
</evidence>
<gene>
    <name evidence="1" type="ORF">CesoFtcFv8_019929</name>
</gene>
<dbReference type="EMBL" id="JAULUE010002061">
    <property type="protein sequence ID" value="KAK5883625.1"/>
    <property type="molecule type" value="Genomic_DNA"/>
</dbReference>
<dbReference type="AlphaFoldDB" id="A0AAN8BE93"/>
<dbReference type="Proteomes" id="UP001335648">
    <property type="component" value="Unassembled WGS sequence"/>
</dbReference>
<protein>
    <submittedName>
        <fullName evidence="1">Uncharacterized protein</fullName>
    </submittedName>
</protein>
<organism evidence="1 2">
    <name type="scientific">Champsocephalus esox</name>
    <name type="common">pike icefish</name>
    <dbReference type="NCBI Taxonomy" id="159716"/>
    <lineage>
        <taxon>Eukaryota</taxon>
        <taxon>Metazoa</taxon>
        <taxon>Chordata</taxon>
        <taxon>Craniata</taxon>
        <taxon>Vertebrata</taxon>
        <taxon>Euteleostomi</taxon>
        <taxon>Actinopterygii</taxon>
        <taxon>Neopterygii</taxon>
        <taxon>Teleostei</taxon>
        <taxon>Neoteleostei</taxon>
        <taxon>Acanthomorphata</taxon>
        <taxon>Eupercaria</taxon>
        <taxon>Perciformes</taxon>
        <taxon>Notothenioidei</taxon>
        <taxon>Channichthyidae</taxon>
        <taxon>Champsocephalus</taxon>
    </lineage>
</organism>